<proteinExistence type="predicted"/>
<dbReference type="EMBL" id="CAAGRJ010030074">
    <property type="protein sequence ID" value="VFV41330.1"/>
    <property type="molecule type" value="Genomic_DNA"/>
</dbReference>
<evidence type="ECO:0000313" key="2">
    <source>
        <dbReference type="EMBL" id="VFV41330.1"/>
    </source>
</evidence>
<name>A0A485P6J0_LYNPA</name>
<organism evidence="2 3">
    <name type="scientific">Lynx pardinus</name>
    <name type="common">Iberian lynx</name>
    <name type="synonym">Felis pardina</name>
    <dbReference type="NCBI Taxonomy" id="191816"/>
    <lineage>
        <taxon>Eukaryota</taxon>
        <taxon>Metazoa</taxon>
        <taxon>Chordata</taxon>
        <taxon>Craniata</taxon>
        <taxon>Vertebrata</taxon>
        <taxon>Euteleostomi</taxon>
        <taxon>Mammalia</taxon>
        <taxon>Eutheria</taxon>
        <taxon>Laurasiatheria</taxon>
        <taxon>Carnivora</taxon>
        <taxon>Feliformia</taxon>
        <taxon>Felidae</taxon>
        <taxon>Felinae</taxon>
        <taxon>Lynx</taxon>
    </lineage>
</organism>
<feature type="non-terminal residue" evidence="2">
    <location>
        <position position="52"/>
    </location>
</feature>
<sequence length="52" mass="6155">MKVNLSHLEASRMASSHLTTGLIFLLQTLVEILRNFFLLSHYILVFHWERVE</sequence>
<gene>
    <name evidence="2" type="ORF">LYPA_23C018028</name>
</gene>
<keyword evidence="1" id="KW-0472">Membrane</keyword>
<dbReference type="Proteomes" id="UP000386466">
    <property type="component" value="Unassembled WGS sequence"/>
</dbReference>
<keyword evidence="1" id="KW-1133">Transmembrane helix</keyword>
<feature type="transmembrane region" description="Helical" evidence="1">
    <location>
        <begin position="21"/>
        <end position="44"/>
    </location>
</feature>
<evidence type="ECO:0000313" key="3">
    <source>
        <dbReference type="Proteomes" id="UP000386466"/>
    </source>
</evidence>
<keyword evidence="3" id="KW-1185">Reference proteome</keyword>
<accession>A0A485P6J0</accession>
<dbReference type="AlphaFoldDB" id="A0A485P6J0"/>
<reference evidence="2 3" key="1">
    <citation type="submission" date="2019-01" db="EMBL/GenBank/DDBJ databases">
        <authorList>
            <person name="Alioto T."/>
            <person name="Alioto T."/>
        </authorList>
    </citation>
    <scope>NUCLEOTIDE SEQUENCE [LARGE SCALE GENOMIC DNA]</scope>
</reference>
<evidence type="ECO:0000256" key="1">
    <source>
        <dbReference type="SAM" id="Phobius"/>
    </source>
</evidence>
<keyword evidence="1" id="KW-0812">Transmembrane</keyword>
<protein>
    <submittedName>
        <fullName evidence="2">Uncharacterized protein</fullName>
    </submittedName>
</protein>